<proteinExistence type="predicted"/>
<evidence type="ECO:0000313" key="2">
    <source>
        <dbReference type="Proteomes" id="UP001432322"/>
    </source>
</evidence>
<evidence type="ECO:0000313" key="1">
    <source>
        <dbReference type="EMBL" id="GMT20315.1"/>
    </source>
</evidence>
<gene>
    <name evidence="1" type="ORF">PFISCL1PPCAC_11612</name>
</gene>
<feature type="non-terminal residue" evidence="1">
    <location>
        <position position="197"/>
    </location>
</feature>
<dbReference type="EMBL" id="BTSY01000003">
    <property type="protein sequence ID" value="GMT20315.1"/>
    <property type="molecule type" value="Genomic_DNA"/>
</dbReference>
<reference evidence="1" key="1">
    <citation type="submission" date="2023-10" db="EMBL/GenBank/DDBJ databases">
        <title>Genome assembly of Pristionchus species.</title>
        <authorList>
            <person name="Yoshida K."/>
            <person name="Sommer R.J."/>
        </authorList>
    </citation>
    <scope>NUCLEOTIDE SEQUENCE</scope>
    <source>
        <strain evidence="1">RS5133</strain>
    </source>
</reference>
<organism evidence="1 2">
    <name type="scientific">Pristionchus fissidentatus</name>
    <dbReference type="NCBI Taxonomy" id="1538716"/>
    <lineage>
        <taxon>Eukaryota</taxon>
        <taxon>Metazoa</taxon>
        <taxon>Ecdysozoa</taxon>
        <taxon>Nematoda</taxon>
        <taxon>Chromadorea</taxon>
        <taxon>Rhabditida</taxon>
        <taxon>Rhabditina</taxon>
        <taxon>Diplogasteromorpha</taxon>
        <taxon>Diplogasteroidea</taxon>
        <taxon>Neodiplogasteridae</taxon>
        <taxon>Pristionchus</taxon>
    </lineage>
</organism>
<dbReference type="Proteomes" id="UP001432322">
    <property type="component" value="Unassembled WGS sequence"/>
</dbReference>
<keyword evidence="2" id="KW-1185">Reference proteome</keyword>
<dbReference type="AlphaFoldDB" id="A0AAV5VL06"/>
<protein>
    <submittedName>
        <fullName evidence="1">Uncharacterized protein</fullName>
    </submittedName>
</protein>
<accession>A0AAV5VL06</accession>
<name>A0AAV5VL06_9BILA</name>
<comment type="caution">
    <text evidence="1">The sequence shown here is derived from an EMBL/GenBank/DDBJ whole genome shotgun (WGS) entry which is preliminary data.</text>
</comment>
<sequence length="197" mass="22591">MNEYCPRMAYPEISQSRRPREEKQLIVKRDQIKLREPLHLKEEQFQKIRTFNDSDFCRSHIDVYPPTYIVHSKTSEQKFGLKKCIIVTTSSTAANIRVFDAPKFCCNKPAAPEGRFRDCDSGGAYKSVEKSDICFIMVVAQDSRVAQNRKKAQILSDVMLIRTKTLAPNKLHLPKNDPLLLGRTFCGKNAWASPILE</sequence>